<dbReference type="EMBL" id="CAPB01000039">
    <property type="protein sequence ID" value="CCO95309.1"/>
    <property type="molecule type" value="Genomic_DNA"/>
</dbReference>
<reference evidence="1 2" key="1">
    <citation type="submission" date="2012-11" db="EMBL/GenBank/DDBJ databases">
        <authorList>
            <person name="Linke B."/>
        </authorList>
    </citation>
    <scope>NUCLEOTIDE SEQUENCE [LARGE SCALE GENOMIC DNA]</scope>
    <source>
        <strain evidence="2">CFBP 1232</strain>
    </source>
</reference>
<dbReference type="Proteomes" id="UP000013111">
    <property type="component" value="Unassembled WGS sequence"/>
</dbReference>
<reference evidence="1 2" key="2">
    <citation type="submission" date="2013-04" db="EMBL/GenBank/DDBJ databases">
        <title>Comparative genomics of 12 strains of Erwinia amylovora identifies a pan-genome with a large conserved core and provides insights into host specificity.</title>
        <authorList>
            <person name="Mann R.A."/>
            <person name="Smits T.H.M."/>
            <person name="Buehlmann A."/>
            <person name="Blom J."/>
            <person name="Goesmann A."/>
            <person name="Frey J.E."/>
            <person name="Plummer K.M."/>
            <person name="Beer S.V."/>
            <person name="Luck J."/>
            <person name="Duffy B."/>
            <person name="Rodoni B."/>
        </authorList>
    </citation>
    <scope>NUCLEOTIDE SEQUENCE [LARGE SCALE GENOMIC DNA]</scope>
    <source>
        <strain evidence="2">CFBP 1232</strain>
    </source>
</reference>
<organism evidence="1 2">
    <name type="scientific">Erwinia amylovora NBRC 12687 = CFBP 1232</name>
    <dbReference type="NCBI Taxonomy" id="1219359"/>
    <lineage>
        <taxon>Bacteria</taxon>
        <taxon>Pseudomonadati</taxon>
        <taxon>Pseudomonadota</taxon>
        <taxon>Gammaproteobacteria</taxon>
        <taxon>Enterobacterales</taxon>
        <taxon>Erwiniaceae</taxon>
        <taxon>Erwinia</taxon>
    </lineage>
</organism>
<accession>A0A831EUX1</accession>
<name>A0A831EUX1_ERWAM</name>
<comment type="caution">
    <text evidence="1">The sequence shown here is derived from an EMBL/GenBank/DDBJ whole genome shotgun (WGS) entry which is preliminary data.</text>
</comment>
<dbReference type="AlphaFoldDB" id="A0A831EUX1"/>
<evidence type="ECO:0000313" key="1">
    <source>
        <dbReference type="EMBL" id="CCO95309.1"/>
    </source>
</evidence>
<proteinExistence type="predicted"/>
<sequence length="35" mass="3779">MQVCVLLTGIRHSPGLAFASGTNDAEYLLRTLCVE</sequence>
<protein>
    <submittedName>
        <fullName evidence="1">Uncharacterized protein</fullName>
    </submittedName>
</protein>
<evidence type="ECO:0000313" key="2">
    <source>
        <dbReference type="Proteomes" id="UP000013111"/>
    </source>
</evidence>
<gene>
    <name evidence="1" type="ORF">BN437_3408</name>
</gene>